<feature type="signal peptide" evidence="1">
    <location>
        <begin position="1"/>
        <end position="20"/>
    </location>
</feature>
<proteinExistence type="predicted"/>
<keyword evidence="3" id="KW-1185">Reference proteome</keyword>
<dbReference type="Pfam" id="PF12771">
    <property type="entry name" value="SusD-like_2"/>
    <property type="match status" value="1"/>
</dbReference>
<evidence type="ECO:0000313" key="3">
    <source>
        <dbReference type="Proteomes" id="UP000660862"/>
    </source>
</evidence>
<dbReference type="Proteomes" id="UP000660862">
    <property type="component" value="Unassembled WGS sequence"/>
</dbReference>
<reference evidence="2" key="2">
    <citation type="submission" date="2020-09" db="EMBL/GenBank/DDBJ databases">
        <authorList>
            <person name="Sun Q."/>
            <person name="Zhou Y."/>
        </authorList>
    </citation>
    <scope>NUCLEOTIDE SEQUENCE</scope>
    <source>
        <strain evidence="2">CGMCC 1.12195</strain>
    </source>
</reference>
<keyword evidence="1" id="KW-0732">Signal</keyword>
<dbReference type="Gene3D" id="1.25.40.390">
    <property type="match status" value="1"/>
</dbReference>
<gene>
    <name evidence="2" type="ORF">GCM10007415_43830</name>
</gene>
<evidence type="ECO:0008006" key="4">
    <source>
        <dbReference type="Google" id="ProtNLM"/>
    </source>
</evidence>
<name>A0A917MEH4_9SPHI</name>
<sequence>MKRSLKYTTYLLFFTLLFSAACSKKDFAEYNTDPDAVVDITLQPLFARAVTYAHDNDFEAFYDNYNFIPRWSRAFLQRTGNGITVSESAANTNNRYGRFYGGVGPLLVDIQQLVDKMPEEEKARYIYMRTIPTILKVYYAWYVSDVNGSLAYTEAFGARYGGTLTPTYEAQSELYTIFDQELKEAVNILKTTQPVEQFSYENSDLYFQGDIGKWVKAANSLRLAIALRLSKRDPQRMASIVQEVLADDGGVINSAEEAWVFYPGAGFTGGGNWNITGNGRAFVGDHDVVDYMWNNQDPRLRFFFVKNMWSEENFEIAKQQGVIPANATFDTRRYYGQYSSPASPEDPAKIRFFSPLQIENGEEEITLDTVSRIQDRLFQPENNGGTGMGTMPVITYADVCFMRAEFAQRGMTGENAEEWYYKGIEASLRFYDDAADRAMVYDYSPLTDEEIANFKSQPAIEFDPARGLEQIIMQAYLNFFRNYNEAWAIVKRTGMPNANTAIAFEPWFVDNQPIQMPRRFVINYPLAGDYNYQNRFDAVEEMRQDPDFGEPTSILGRVWWDQSE</sequence>
<reference evidence="2" key="1">
    <citation type="journal article" date="2014" name="Int. J. Syst. Evol. Microbiol.">
        <title>Complete genome sequence of Corynebacterium casei LMG S-19264T (=DSM 44701T), isolated from a smear-ripened cheese.</title>
        <authorList>
            <consortium name="US DOE Joint Genome Institute (JGI-PGF)"/>
            <person name="Walter F."/>
            <person name="Albersmeier A."/>
            <person name="Kalinowski J."/>
            <person name="Ruckert C."/>
        </authorList>
    </citation>
    <scope>NUCLEOTIDE SEQUENCE</scope>
    <source>
        <strain evidence="2">CGMCC 1.12195</strain>
    </source>
</reference>
<dbReference type="SUPFAM" id="SSF48452">
    <property type="entry name" value="TPR-like"/>
    <property type="match status" value="1"/>
</dbReference>
<feature type="chain" id="PRO_5037862374" description="Starch-binding associating with outer membrane" evidence="1">
    <location>
        <begin position="21"/>
        <end position="564"/>
    </location>
</feature>
<dbReference type="PROSITE" id="PS51257">
    <property type="entry name" value="PROKAR_LIPOPROTEIN"/>
    <property type="match status" value="1"/>
</dbReference>
<evidence type="ECO:0000256" key="1">
    <source>
        <dbReference type="SAM" id="SignalP"/>
    </source>
</evidence>
<organism evidence="2 3">
    <name type="scientific">Parapedobacter pyrenivorans</name>
    <dbReference type="NCBI Taxonomy" id="1305674"/>
    <lineage>
        <taxon>Bacteria</taxon>
        <taxon>Pseudomonadati</taxon>
        <taxon>Bacteroidota</taxon>
        <taxon>Sphingobacteriia</taxon>
        <taxon>Sphingobacteriales</taxon>
        <taxon>Sphingobacteriaceae</taxon>
        <taxon>Parapedobacter</taxon>
    </lineage>
</organism>
<evidence type="ECO:0000313" key="2">
    <source>
        <dbReference type="EMBL" id="GGH02921.1"/>
    </source>
</evidence>
<dbReference type="InterPro" id="IPR041662">
    <property type="entry name" value="SusD-like_2"/>
</dbReference>
<dbReference type="InterPro" id="IPR011990">
    <property type="entry name" value="TPR-like_helical_dom_sf"/>
</dbReference>
<comment type="caution">
    <text evidence="2">The sequence shown here is derived from an EMBL/GenBank/DDBJ whole genome shotgun (WGS) entry which is preliminary data.</text>
</comment>
<dbReference type="RefSeq" id="WP_188508260.1">
    <property type="nucleotide sequence ID" value="NZ_BMER01000006.1"/>
</dbReference>
<accession>A0A917MEH4</accession>
<dbReference type="AlphaFoldDB" id="A0A917MEH4"/>
<dbReference type="EMBL" id="BMER01000006">
    <property type="protein sequence ID" value="GGH02921.1"/>
    <property type="molecule type" value="Genomic_DNA"/>
</dbReference>
<protein>
    <recommendedName>
        <fullName evidence="4">Starch-binding associating with outer membrane</fullName>
    </recommendedName>
</protein>